<evidence type="ECO:0000313" key="2">
    <source>
        <dbReference type="Proteomes" id="UP000186922"/>
    </source>
</evidence>
<dbReference type="AlphaFoldDB" id="A0A1D1UU44"/>
<sequence length="71" mass="8146">MIFAPVLNEAYQKGVHYDFSDGALFANQLRNRTLDLPTGPMRTRELGERVIPVHVRQMTAKSEFEIRSLGR</sequence>
<dbReference type="EMBL" id="BDGG01000001">
    <property type="protein sequence ID" value="GAU89903.1"/>
    <property type="molecule type" value="Genomic_DNA"/>
</dbReference>
<keyword evidence="2" id="KW-1185">Reference proteome</keyword>
<evidence type="ECO:0000313" key="1">
    <source>
        <dbReference type="EMBL" id="GAU89903.1"/>
    </source>
</evidence>
<proteinExistence type="predicted"/>
<comment type="caution">
    <text evidence="1">The sequence shown here is derived from an EMBL/GenBank/DDBJ whole genome shotgun (WGS) entry which is preliminary data.</text>
</comment>
<protein>
    <submittedName>
        <fullName evidence="1">Uncharacterized protein</fullName>
    </submittedName>
</protein>
<dbReference type="Proteomes" id="UP000186922">
    <property type="component" value="Unassembled WGS sequence"/>
</dbReference>
<organism evidence="1 2">
    <name type="scientific">Ramazzottius varieornatus</name>
    <name type="common">Water bear</name>
    <name type="synonym">Tardigrade</name>
    <dbReference type="NCBI Taxonomy" id="947166"/>
    <lineage>
        <taxon>Eukaryota</taxon>
        <taxon>Metazoa</taxon>
        <taxon>Ecdysozoa</taxon>
        <taxon>Tardigrada</taxon>
        <taxon>Eutardigrada</taxon>
        <taxon>Parachela</taxon>
        <taxon>Hypsibioidea</taxon>
        <taxon>Ramazzottiidae</taxon>
        <taxon>Ramazzottius</taxon>
    </lineage>
</organism>
<name>A0A1D1UU44_RAMVA</name>
<reference evidence="1 2" key="1">
    <citation type="journal article" date="2016" name="Nat. Commun.">
        <title>Extremotolerant tardigrade genome and improved radiotolerance of human cultured cells by tardigrade-unique protein.</title>
        <authorList>
            <person name="Hashimoto T."/>
            <person name="Horikawa D.D."/>
            <person name="Saito Y."/>
            <person name="Kuwahara H."/>
            <person name="Kozuka-Hata H."/>
            <person name="Shin-I T."/>
            <person name="Minakuchi Y."/>
            <person name="Ohishi K."/>
            <person name="Motoyama A."/>
            <person name="Aizu T."/>
            <person name="Enomoto A."/>
            <person name="Kondo K."/>
            <person name="Tanaka S."/>
            <person name="Hara Y."/>
            <person name="Koshikawa S."/>
            <person name="Sagara H."/>
            <person name="Miura T."/>
            <person name="Yokobori S."/>
            <person name="Miyagawa K."/>
            <person name="Suzuki Y."/>
            <person name="Kubo T."/>
            <person name="Oyama M."/>
            <person name="Kohara Y."/>
            <person name="Fujiyama A."/>
            <person name="Arakawa K."/>
            <person name="Katayama T."/>
            <person name="Toyoda A."/>
            <person name="Kunieda T."/>
        </authorList>
    </citation>
    <scope>NUCLEOTIDE SEQUENCE [LARGE SCALE GENOMIC DNA]</scope>
    <source>
        <strain evidence="1 2">YOKOZUNA-1</strain>
    </source>
</reference>
<accession>A0A1D1UU44</accession>
<gene>
    <name evidence="1" type="primary">RvY_02398-1</name>
    <name evidence="1" type="synonym">RvY_02398.1</name>
    <name evidence="1" type="ORF">RvY_02398</name>
</gene>